<dbReference type="SUPFAM" id="SSF53756">
    <property type="entry name" value="UDP-Glycosyltransferase/glycogen phosphorylase"/>
    <property type="match status" value="1"/>
</dbReference>
<comment type="similarity">
    <text evidence="1">Belongs to the glycosyltransferase 2 family.</text>
</comment>
<dbReference type="PANTHER" id="PTHR43685">
    <property type="entry name" value="GLYCOSYLTRANSFERASE"/>
    <property type="match status" value="1"/>
</dbReference>
<dbReference type="SUPFAM" id="SSF53448">
    <property type="entry name" value="Nucleotide-diphospho-sugar transferases"/>
    <property type="match status" value="1"/>
</dbReference>
<dbReference type="Proteomes" id="UP000178953">
    <property type="component" value="Unassembled WGS sequence"/>
</dbReference>
<dbReference type="EMBL" id="MCHX01000086">
    <property type="protein sequence ID" value="OFJ50954.1"/>
    <property type="molecule type" value="Genomic_DNA"/>
</dbReference>
<evidence type="ECO:0000256" key="1">
    <source>
        <dbReference type="ARBA" id="ARBA00006739"/>
    </source>
</evidence>
<comment type="caution">
    <text evidence="5">The sequence shown here is derived from an EMBL/GenBank/DDBJ whole genome shotgun (WGS) entry which is preliminary data.</text>
</comment>
<dbReference type="GO" id="GO:0016757">
    <property type="term" value="F:glycosyltransferase activity"/>
    <property type="evidence" value="ECO:0007669"/>
    <property type="project" value="UniProtKB-KW"/>
</dbReference>
<gene>
    <name evidence="5" type="ORF">BEL07_25410</name>
</gene>
<proteinExistence type="inferred from homology"/>
<dbReference type="Gene3D" id="3.90.550.10">
    <property type="entry name" value="Spore Coat Polysaccharide Biosynthesis Protein SpsA, Chain A"/>
    <property type="match status" value="1"/>
</dbReference>
<reference evidence="5 6" key="1">
    <citation type="submission" date="2016-09" db="EMBL/GenBank/DDBJ databases">
        <title>genome sequence of Mycobacterium sp. 739 SCH.</title>
        <authorList>
            <person name="Greninger A.L."/>
            <person name="Qin X."/>
            <person name="Jerome K."/>
            <person name="Vora S."/>
            <person name="Quinn K."/>
        </authorList>
    </citation>
    <scope>NUCLEOTIDE SEQUENCE [LARGE SCALE GENOMIC DNA]</scope>
    <source>
        <strain evidence="5 6">SCH</strain>
    </source>
</reference>
<dbReference type="Pfam" id="PF00535">
    <property type="entry name" value="Glycos_transf_2"/>
    <property type="match status" value="1"/>
</dbReference>
<keyword evidence="3" id="KW-0808">Transferase</keyword>
<evidence type="ECO:0000256" key="3">
    <source>
        <dbReference type="ARBA" id="ARBA00022679"/>
    </source>
</evidence>
<evidence type="ECO:0000256" key="2">
    <source>
        <dbReference type="ARBA" id="ARBA00022676"/>
    </source>
</evidence>
<evidence type="ECO:0000313" key="6">
    <source>
        <dbReference type="Proteomes" id="UP000178953"/>
    </source>
</evidence>
<organism evidence="5 6">
    <name type="scientific">Mycolicibacterium grossiae</name>
    <dbReference type="NCBI Taxonomy" id="1552759"/>
    <lineage>
        <taxon>Bacteria</taxon>
        <taxon>Bacillati</taxon>
        <taxon>Actinomycetota</taxon>
        <taxon>Actinomycetes</taxon>
        <taxon>Mycobacteriales</taxon>
        <taxon>Mycobacteriaceae</taxon>
        <taxon>Mycolicibacterium</taxon>
    </lineage>
</organism>
<dbReference type="CDD" id="cd00761">
    <property type="entry name" value="Glyco_tranf_GTA_type"/>
    <property type="match status" value="1"/>
</dbReference>
<dbReference type="InterPro" id="IPR050834">
    <property type="entry name" value="Glycosyltransf_2"/>
</dbReference>
<evidence type="ECO:0000313" key="5">
    <source>
        <dbReference type="EMBL" id="OFJ50954.1"/>
    </source>
</evidence>
<keyword evidence="2" id="KW-0328">Glycosyltransferase</keyword>
<dbReference type="AlphaFoldDB" id="A0A1E8PZC6"/>
<keyword evidence="6" id="KW-1185">Reference proteome</keyword>
<evidence type="ECO:0000259" key="4">
    <source>
        <dbReference type="Pfam" id="PF00535"/>
    </source>
</evidence>
<dbReference type="InterPro" id="IPR029044">
    <property type="entry name" value="Nucleotide-diphossugar_trans"/>
</dbReference>
<dbReference type="InterPro" id="IPR001173">
    <property type="entry name" value="Glyco_trans_2-like"/>
</dbReference>
<sequence length="606" mass="67232">MPTVSVIMPTYRQSHFLPRAVHSLLAQSLTDWELLVVDDGSPDDVARALQPFSSDTRVRLLRLPENMGLGAALNTGLNSARSGRIAYLPSDDVYHVDHLATLSAALDDGAAWAHSGVIHHGDEVALNAPPEGLQLVQVMHGARPLRWVTRDEGESDDLDLLFFAALRGTGPGRATGRVTCTWTDHPDQRHKALSERHDGGVNVFRRRYRIRQPLRIRTRDGNAVDERALYRRFRETRMGPARDPLTVLLVGELAYNPERVLALAERGARLFGLWTGDGLGYNTVGPLPFGHVTDIDDGDWRTAVRALSPDVIYAQLDWRAVPFAAEVLHATAGIPFVWHFKEAPQRSIARGEWSQLAALCRHSDAVILGSEEERQWFRLALPDLADAGLVVDASLPKADWQDAPAARRLSASDGAVHTAVLGRPLGLDPKFVGALAAGGVHLHCHGLRDGPAAPWRSWLDEVRAVAPEHLHLHGPVDATQWVSVLSRYDAAWMHRFRSHNGGDLTRATWDDLNVPARLGTFLAAGLPVLQQRSPGSRVAMERLVREKGIGWCYEEADDVVAALHDTAHAEQLRADLWHRRREFTFDHHADDLMALFRRLAGRPTRR</sequence>
<accession>A0A1E8PZC6</accession>
<dbReference type="OrthoDB" id="3177103at2"/>
<protein>
    <recommendedName>
        <fullName evidence="4">Glycosyltransferase 2-like domain-containing protein</fullName>
    </recommendedName>
</protein>
<dbReference type="PANTHER" id="PTHR43685:SF5">
    <property type="entry name" value="GLYCOSYLTRANSFERASE EPSE-RELATED"/>
    <property type="match status" value="1"/>
</dbReference>
<feature type="domain" description="Glycosyltransferase 2-like" evidence="4">
    <location>
        <begin position="5"/>
        <end position="132"/>
    </location>
</feature>
<dbReference type="Gene3D" id="3.40.50.2000">
    <property type="entry name" value="Glycogen Phosphorylase B"/>
    <property type="match status" value="1"/>
</dbReference>
<name>A0A1E8PZC6_9MYCO</name>